<dbReference type="AlphaFoldDB" id="F9YAF7"/>
<organism evidence="1 2">
    <name type="scientific">Ketogulonicigenium vulgare (strain WSH-001)</name>
    <dbReference type="NCBI Taxonomy" id="759362"/>
    <lineage>
        <taxon>Bacteria</taxon>
        <taxon>Pseudomonadati</taxon>
        <taxon>Pseudomonadota</taxon>
        <taxon>Alphaproteobacteria</taxon>
        <taxon>Rhodobacterales</taxon>
        <taxon>Roseobacteraceae</taxon>
        <taxon>Ketogulonicigenium</taxon>
    </lineage>
</organism>
<evidence type="ECO:0000313" key="2">
    <source>
        <dbReference type="Proteomes" id="UP000000692"/>
    </source>
</evidence>
<reference evidence="1 2" key="1">
    <citation type="journal article" date="2011" name="J. Bacteriol.">
        <title>Complete genome sequence of the industrial strain Ketogulonicigenium vulgare WSH-001.</title>
        <authorList>
            <person name="Liu L."/>
            <person name="Li Y."/>
            <person name="Zhang J."/>
            <person name="Zhou Z."/>
            <person name="Liu J."/>
            <person name="Li X."/>
            <person name="Zhou J."/>
            <person name="Du G."/>
            <person name="Wang L."/>
            <person name="Chen J."/>
        </authorList>
    </citation>
    <scope>NUCLEOTIDE SEQUENCE [LARGE SCALE GENOMIC DNA]</scope>
    <source>
        <strain evidence="1 2">WSH-001</strain>
    </source>
</reference>
<gene>
    <name evidence="1" type="ordered locus">KVU_1649</name>
</gene>
<dbReference type="HOGENOM" id="CLU_3118740_0_0_5"/>
<dbReference type="EMBL" id="CP002018">
    <property type="protein sequence ID" value="AEM41488.1"/>
    <property type="molecule type" value="Genomic_DNA"/>
</dbReference>
<evidence type="ECO:0000313" key="1">
    <source>
        <dbReference type="EMBL" id="AEM41488.1"/>
    </source>
</evidence>
<keyword evidence="2" id="KW-1185">Reference proteome</keyword>
<dbReference type="KEGG" id="kvl:KVU_1649"/>
<dbReference type="Proteomes" id="UP000000692">
    <property type="component" value="Chromosome"/>
</dbReference>
<protein>
    <submittedName>
        <fullName evidence="1">Uncharacterized protein</fullName>
    </submittedName>
</protein>
<accession>F9YAF7</accession>
<proteinExistence type="predicted"/>
<sequence>MSLINQTVGLGWWSNIAMVRYVEGSMFLRATMDVPHGRRIYQSGMIRLPS</sequence>
<name>F9YAF7_KETVW</name>